<dbReference type="PANTHER" id="PTHR47959">
    <property type="entry name" value="ATP-DEPENDENT RNA HELICASE RHLE-RELATED"/>
    <property type="match status" value="1"/>
</dbReference>
<evidence type="ECO:0000256" key="2">
    <source>
        <dbReference type="ARBA" id="ARBA00022801"/>
    </source>
</evidence>
<dbReference type="GO" id="GO:0003676">
    <property type="term" value="F:nucleic acid binding"/>
    <property type="evidence" value="ECO:0007669"/>
    <property type="project" value="InterPro"/>
</dbReference>
<dbReference type="InterPro" id="IPR014014">
    <property type="entry name" value="RNA_helicase_DEAD_Q_motif"/>
</dbReference>
<evidence type="ECO:0000256" key="3">
    <source>
        <dbReference type="ARBA" id="ARBA00022806"/>
    </source>
</evidence>
<feature type="domain" description="Helicase ATP-binding" evidence="7">
    <location>
        <begin position="35"/>
        <end position="205"/>
    </location>
</feature>
<dbReference type="InterPro" id="IPR005580">
    <property type="entry name" value="DbpA/CsdA_RNA-bd_dom"/>
</dbReference>
<dbReference type="PROSITE" id="PS51195">
    <property type="entry name" value="Q_MOTIF"/>
    <property type="match status" value="1"/>
</dbReference>
<dbReference type="CDD" id="cd00268">
    <property type="entry name" value="DEADc"/>
    <property type="match status" value="1"/>
</dbReference>
<evidence type="ECO:0000256" key="5">
    <source>
        <dbReference type="ARBA" id="ARBA00038437"/>
    </source>
</evidence>
<dbReference type="InterPro" id="IPR044742">
    <property type="entry name" value="DEAD/DEAH_RhlB"/>
</dbReference>
<feature type="domain" description="DEAD-box RNA helicase Q" evidence="9">
    <location>
        <begin position="4"/>
        <end position="32"/>
    </location>
</feature>
<reference evidence="10 11" key="1">
    <citation type="submission" date="2018-05" db="EMBL/GenBank/DDBJ databases">
        <title>Genomic Encyclopedia of Type Strains, Phase IV (KMG-IV): sequencing the most valuable type-strain genomes for metagenomic binning, comparative biology and taxonomic classification.</title>
        <authorList>
            <person name="Goeker M."/>
        </authorList>
    </citation>
    <scope>NUCLEOTIDE SEQUENCE [LARGE SCALE GENOMIC DNA]</scope>
    <source>
        <strain evidence="10 11">DSM 28816</strain>
    </source>
</reference>
<evidence type="ECO:0000256" key="1">
    <source>
        <dbReference type="ARBA" id="ARBA00022741"/>
    </source>
</evidence>
<dbReference type="SMART" id="SM00490">
    <property type="entry name" value="HELICc"/>
    <property type="match status" value="1"/>
</dbReference>
<evidence type="ECO:0000313" key="11">
    <source>
        <dbReference type="Proteomes" id="UP000247523"/>
    </source>
</evidence>
<dbReference type="GO" id="GO:0005829">
    <property type="term" value="C:cytosol"/>
    <property type="evidence" value="ECO:0007669"/>
    <property type="project" value="TreeGrafter"/>
</dbReference>
<dbReference type="GO" id="GO:0003724">
    <property type="term" value="F:RNA helicase activity"/>
    <property type="evidence" value="ECO:0007669"/>
    <property type="project" value="InterPro"/>
</dbReference>
<dbReference type="InterPro" id="IPR011545">
    <property type="entry name" value="DEAD/DEAH_box_helicase_dom"/>
</dbReference>
<dbReference type="PROSITE" id="PS51194">
    <property type="entry name" value="HELICASE_CTER"/>
    <property type="match status" value="1"/>
</dbReference>
<evidence type="ECO:0000259" key="7">
    <source>
        <dbReference type="PROSITE" id="PS51192"/>
    </source>
</evidence>
<keyword evidence="2" id="KW-0378">Hydrolase</keyword>
<dbReference type="Pfam" id="PF03880">
    <property type="entry name" value="DbpA"/>
    <property type="match status" value="1"/>
</dbReference>
<feature type="short sequence motif" description="Q motif" evidence="6">
    <location>
        <begin position="4"/>
        <end position="32"/>
    </location>
</feature>
<dbReference type="InterPro" id="IPR001650">
    <property type="entry name" value="Helicase_C-like"/>
</dbReference>
<dbReference type="SUPFAM" id="SSF52540">
    <property type="entry name" value="P-loop containing nucleoside triphosphate hydrolases"/>
    <property type="match status" value="1"/>
</dbReference>
<accession>A0A318EUN6</accession>
<dbReference type="PROSITE" id="PS51192">
    <property type="entry name" value="HELICASE_ATP_BIND_1"/>
    <property type="match status" value="1"/>
</dbReference>
<sequence length="478" mass="54435">MKQNKFEEYQLSNEIIEALTMLGYTTPTQIQERVIPYALENKDIVAKSKTGSGKTAAFAIPLCEMVVWDEKLAQALVLEPTRELTNQVKEEIFNIGRKKRLKVCAIFGGFPIDKQVITLKQKANILVGTPGRVLDHLRRGTLKTDKIKYLIIDEADLMMDMGFIDDVKQIISYLNNRQVTMLFSATMGENIKNLADHYLTNPIEIMIESNTKTVDSVIQEGYYSENEDKLEDLLAVLMKEEPENCMIFCATREMVNVLYRQLTKVKIQCSMLHGLIDQQQRLKAIDEFQEGRYRYLIATDVAARGVDFDNITHVINYDLPTSKEAYVHRIGRTGRNGKSGKAISFIQESERRQQKIIEEYTGVTITVLDIPIINEEKKKEFYQHQQKKRAYKAKKGAIFNSQITKICISGGRKSKLRAGDIVGTVCSIKGIVGDDIGIIDIRDSLTYLEILNGKGEQVFKELQGKTIKGKIRNVKMRK</sequence>
<dbReference type="GO" id="GO:0016787">
    <property type="term" value="F:hydrolase activity"/>
    <property type="evidence" value="ECO:0007669"/>
    <property type="project" value="UniProtKB-KW"/>
</dbReference>
<dbReference type="SMART" id="SM00487">
    <property type="entry name" value="DEXDc"/>
    <property type="match status" value="1"/>
</dbReference>
<dbReference type="RefSeq" id="WP_110290452.1">
    <property type="nucleotide sequence ID" value="NZ_QICS01000002.1"/>
</dbReference>
<evidence type="ECO:0000259" key="9">
    <source>
        <dbReference type="PROSITE" id="PS51195"/>
    </source>
</evidence>
<dbReference type="CDD" id="cd18787">
    <property type="entry name" value="SF2_C_DEAD"/>
    <property type="match status" value="1"/>
</dbReference>
<dbReference type="Gene3D" id="3.30.70.330">
    <property type="match status" value="1"/>
</dbReference>
<dbReference type="InterPro" id="IPR012677">
    <property type="entry name" value="Nucleotide-bd_a/b_plait_sf"/>
</dbReference>
<dbReference type="EMBL" id="QICS01000002">
    <property type="protein sequence ID" value="PXV93300.1"/>
    <property type="molecule type" value="Genomic_DNA"/>
</dbReference>
<dbReference type="InterPro" id="IPR027417">
    <property type="entry name" value="P-loop_NTPase"/>
</dbReference>
<gene>
    <name evidence="10" type="ORF">C8E03_10267</name>
</gene>
<dbReference type="Pfam" id="PF00270">
    <property type="entry name" value="DEAD"/>
    <property type="match status" value="1"/>
</dbReference>
<organism evidence="10 11">
    <name type="scientific">Lachnotalea glycerini</name>
    <dbReference type="NCBI Taxonomy" id="1763509"/>
    <lineage>
        <taxon>Bacteria</taxon>
        <taxon>Bacillati</taxon>
        <taxon>Bacillota</taxon>
        <taxon>Clostridia</taxon>
        <taxon>Lachnospirales</taxon>
        <taxon>Lachnospiraceae</taxon>
        <taxon>Lachnotalea</taxon>
    </lineage>
</organism>
<protein>
    <submittedName>
        <fullName evidence="10">ATP-dependent RNA helicase DbpA</fullName>
    </submittedName>
</protein>
<dbReference type="InterPro" id="IPR014001">
    <property type="entry name" value="Helicase_ATP-bd"/>
</dbReference>
<proteinExistence type="inferred from homology"/>
<keyword evidence="4" id="KW-0067">ATP-binding</keyword>
<keyword evidence="3 10" id="KW-0347">Helicase</keyword>
<keyword evidence="1" id="KW-0547">Nucleotide-binding</keyword>
<dbReference type="InterPro" id="IPR050079">
    <property type="entry name" value="DEAD_box_RNA_helicase"/>
</dbReference>
<dbReference type="Proteomes" id="UP000247523">
    <property type="component" value="Unassembled WGS sequence"/>
</dbReference>
<evidence type="ECO:0000259" key="8">
    <source>
        <dbReference type="PROSITE" id="PS51194"/>
    </source>
</evidence>
<dbReference type="AlphaFoldDB" id="A0A318EUN6"/>
<comment type="caution">
    <text evidence="10">The sequence shown here is derived from an EMBL/GenBank/DDBJ whole genome shotgun (WGS) entry which is preliminary data.</text>
</comment>
<dbReference type="GO" id="GO:0005524">
    <property type="term" value="F:ATP binding"/>
    <property type="evidence" value="ECO:0007669"/>
    <property type="project" value="UniProtKB-KW"/>
</dbReference>
<feature type="domain" description="Helicase C-terminal" evidence="8">
    <location>
        <begin position="229"/>
        <end position="376"/>
    </location>
</feature>
<dbReference type="PANTHER" id="PTHR47959:SF1">
    <property type="entry name" value="ATP-DEPENDENT RNA HELICASE DBPA"/>
    <property type="match status" value="1"/>
</dbReference>
<evidence type="ECO:0000256" key="6">
    <source>
        <dbReference type="PROSITE-ProRule" id="PRU00552"/>
    </source>
</evidence>
<evidence type="ECO:0000256" key="4">
    <source>
        <dbReference type="ARBA" id="ARBA00022840"/>
    </source>
</evidence>
<evidence type="ECO:0000313" key="10">
    <source>
        <dbReference type="EMBL" id="PXV93300.1"/>
    </source>
</evidence>
<dbReference type="Gene3D" id="3.40.50.300">
    <property type="entry name" value="P-loop containing nucleotide triphosphate hydrolases"/>
    <property type="match status" value="2"/>
</dbReference>
<name>A0A318EUN6_9FIRM</name>
<dbReference type="Pfam" id="PF00271">
    <property type="entry name" value="Helicase_C"/>
    <property type="match status" value="1"/>
</dbReference>
<comment type="similarity">
    <text evidence="5">Belongs to the DEAD box helicase family.</text>
</comment>